<dbReference type="Pfam" id="PF01757">
    <property type="entry name" value="Acyl_transf_3"/>
    <property type="match status" value="1"/>
</dbReference>
<dbReference type="PANTHER" id="PTHR23028">
    <property type="entry name" value="ACETYLTRANSFERASE"/>
    <property type="match status" value="1"/>
</dbReference>
<evidence type="ECO:0000256" key="2">
    <source>
        <dbReference type="ARBA" id="ARBA00007400"/>
    </source>
</evidence>
<proteinExistence type="inferred from homology"/>
<name>A0A6M6E6L9_PRIMG</name>
<feature type="transmembrane region" description="Helical" evidence="3">
    <location>
        <begin position="281"/>
        <end position="302"/>
    </location>
</feature>
<dbReference type="Proteomes" id="UP000501076">
    <property type="component" value="Plasmid pFDU301A"/>
</dbReference>
<evidence type="ECO:0000313" key="6">
    <source>
        <dbReference type="Proteomes" id="UP000501076"/>
    </source>
</evidence>
<keyword evidence="3" id="KW-0472">Membrane</keyword>
<geneLocation type="plasmid" evidence="6">
    <name>pfdu301a</name>
</geneLocation>
<feature type="transmembrane region" description="Helical" evidence="3">
    <location>
        <begin position="168"/>
        <end position="201"/>
    </location>
</feature>
<reference evidence="5 6" key="1">
    <citation type="submission" date="2019-10" db="EMBL/GenBank/DDBJ databases">
        <title>Complete genome sequences for adaption low water activity.</title>
        <authorList>
            <person name="Zhao L."/>
            <person name="Zhong J."/>
        </authorList>
    </citation>
    <scope>NUCLEOTIDE SEQUENCE [LARGE SCALE GENOMIC DNA]</scope>
    <source>
        <strain evidence="5 6">FDU301</strain>
        <plasmid evidence="6">pfdu301a</plasmid>
    </source>
</reference>
<feature type="transmembrane region" description="Helical" evidence="3">
    <location>
        <begin position="249"/>
        <end position="269"/>
    </location>
</feature>
<protein>
    <submittedName>
        <fullName evidence="5">Acyltransferase family protein</fullName>
    </submittedName>
</protein>
<dbReference type="GO" id="GO:0016747">
    <property type="term" value="F:acyltransferase activity, transferring groups other than amino-acyl groups"/>
    <property type="evidence" value="ECO:0007669"/>
    <property type="project" value="InterPro"/>
</dbReference>
<evidence type="ECO:0000259" key="4">
    <source>
        <dbReference type="Pfam" id="PF01757"/>
    </source>
</evidence>
<evidence type="ECO:0000256" key="1">
    <source>
        <dbReference type="ARBA" id="ARBA00004370"/>
    </source>
</evidence>
<feature type="transmembrane region" description="Helical" evidence="3">
    <location>
        <begin position="16"/>
        <end position="34"/>
    </location>
</feature>
<dbReference type="InterPro" id="IPR002656">
    <property type="entry name" value="Acyl_transf_3_dom"/>
</dbReference>
<keyword evidence="3" id="KW-1133">Transmembrane helix</keyword>
<feature type="domain" description="Acyltransferase 3" evidence="4">
    <location>
        <begin position="17"/>
        <end position="333"/>
    </location>
</feature>
<feature type="transmembrane region" description="Helical" evidence="3">
    <location>
        <begin position="146"/>
        <end position="162"/>
    </location>
</feature>
<comment type="subcellular location">
    <subcellularLocation>
        <location evidence="1">Membrane</location>
    </subcellularLocation>
</comment>
<dbReference type="InterPro" id="IPR050879">
    <property type="entry name" value="Acyltransferase_3"/>
</dbReference>
<feature type="transmembrane region" description="Helical" evidence="3">
    <location>
        <begin position="213"/>
        <end position="234"/>
    </location>
</feature>
<keyword evidence="5" id="KW-0808">Transferase</keyword>
<evidence type="ECO:0000256" key="3">
    <source>
        <dbReference type="SAM" id="Phobius"/>
    </source>
</evidence>
<evidence type="ECO:0000313" key="5">
    <source>
        <dbReference type="EMBL" id="QJX80238.1"/>
    </source>
</evidence>
<gene>
    <name evidence="5" type="ORF">FDZ14_29515</name>
</gene>
<keyword evidence="5" id="KW-0614">Plasmid</keyword>
<comment type="similarity">
    <text evidence="2">Belongs to the acyltransferase 3 family.</text>
</comment>
<accession>A0A6M6E6L9</accession>
<sequence>MSIQLNTIKHHSTASYILDLLRFISAFVVFLYHFHFNLPGYQAVMVFFVLSGYFISTSVIKSIKEGTWSWKIYLIKRCVRLWIVLIPALVLTYVWAIIQVHFFGSTPLFYGVLNIKTLLGNLLFTQDILVKQYGLNGPLWSLTYEFWYYILFPCALLIFYSKRRKTKLFYFIGVMGIGLFVGKQIMLYFVIWLLGALIAIVKPFAFKKSSVNYFVLFILMAVAGASTKGLYTFYDAQTSWMNPYFVPDLSVGIAFALLIYWVINLFGAENSNGQLFISKELAGFSYTLYLVHYPLLYFWNAWTSSPYWHIDDKHTLGVKIIFFAAIIVYAYILAKVTEFKTAKVTSMIFNILKKYNFLRVPKGSKRLETLN</sequence>
<dbReference type="AlphaFoldDB" id="A0A6M6E6L9"/>
<feature type="transmembrane region" description="Helical" evidence="3">
    <location>
        <begin position="314"/>
        <end position="334"/>
    </location>
</feature>
<keyword evidence="5" id="KW-0012">Acyltransferase</keyword>
<feature type="transmembrane region" description="Helical" evidence="3">
    <location>
        <begin position="81"/>
        <end position="102"/>
    </location>
</feature>
<feature type="transmembrane region" description="Helical" evidence="3">
    <location>
        <begin position="40"/>
        <end position="60"/>
    </location>
</feature>
<keyword evidence="3" id="KW-0812">Transmembrane</keyword>
<dbReference type="EMBL" id="CP045273">
    <property type="protein sequence ID" value="QJX80238.1"/>
    <property type="molecule type" value="Genomic_DNA"/>
</dbReference>
<organism evidence="5 6">
    <name type="scientific">Priestia megaterium</name>
    <name type="common">Bacillus megaterium</name>
    <dbReference type="NCBI Taxonomy" id="1404"/>
    <lineage>
        <taxon>Bacteria</taxon>
        <taxon>Bacillati</taxon>
        <taxon>Bacillota</taxon>
        <taxon>Bacilli</taxon>
        <taxon>Bacillales</taxon>
        <taxon>Bacillaceae</taxon>
        <taxon>Priestia</taxon>
    </lineage>
</organism>